<protein>
    <recommendedName>
        <fullName evidence="8">Ubiquitin carboxyl-terminal hydrolase</fullName>
        <ecNumber evidence="8">3.4.19.12</ecNumber>
    </recommendedName>
</protein>
<keyword evidence="11" id="KW-1185">Reference proteome</keyword>
<accession>A0ABP0HUV8</accession>
<feature type="non-terminal residue" evidence="10">
    <location>
        <position position="1"/>
    </location>
</feature>
<dbReference type="EC" id="3.4.19.12" evidence="8"/>
<dbReference type="Gene3D" id="3.40.532.10">
    <property type="entry name" value="Peptidase C12, ubiquitin carboxyl-terminal hydrolase"/>
    <property type="match status" value="1"/>
</dbReference>
<feature type="site" description="Transition state stabilizer" evidence="7">
    <location>
        <position position="68"/>
    </location>
</feature>
<evidence type="ECO:0000256" key="7">
    <source>
        <dbReference type="PROSITE-ProRule" id="PRU01393"/>
    </source>
</evidence>
<dbReference type="SUPFAM" id="SSF54001">
    <property type="entry name" value="Cysteine proteinases"/>
    <property type="match status" value="1"/>
</dbReference>
<dbReference type="InterPro" id="IPR038765">
    <property type="entry name" value="Papain-like_cys_pep_sf"/>
</dbReference>
<evidence type="ECO:0000256" key="1">
    <source>
        <dbReference type="ARBA" id="ARBA00000707"/>
    </source>
</evidence>
<feature type="active site" description="Proton donor" evidence="7">
    <location>
        <position position="152"/>
    </location>
</feature>
<feature type="domain" description="UCH catalytic" evidence="9">
    <location>
        <begin position="1"/>
        <end position="214"/>
    </location>
</feature>
<comment type="caution">
    <text evidence="10">The sequence shown here is derived from an EMBL/GenBank/DDBJ whole genome shotgun (WGS) entry which is preliminary data.</text>
</comment>
<proteinExistence type="inferred from homology"/>
<evidence type="ECO:0000256" key="2">
    <source>
        <dbReference type="ARBA" id="ARBA00009326"/>
    </source>
</evidence>
<gene>
    <name evidence="10" type="ORF">SCF082_LOCUS3743</name>
</gene>
<dbReference type="GO" id="GO:0016787">
    <property type="term" value="F:hydrolase activity"/>
    <property type="evidence" value="ECO:0007669"/>
    <property type="project" value="UniProtKB-KW"/>
</dbReference>
<keyword evidence="5 7" id="KW-0378">Hydrolase</keyword>
<organism evidence="10 11">
    <name type="scientific">Durusdinium trenchii</name>
    <dbReference type="NCBI Taxonomy" id="1381693"/>
    <lineage>
        <taxon>Eukaryota</taxon>
        <taxon>Sar</taxon>
        <taxon>Alveolata</taxon>
        <taxon>Dinophyceae</taxon>
        <taxon>Suessiales</taxon>
        <taxon>Symbiodiniaceae</taxon>
        <taxon>Durusdinium</taxon>
    </lineage>
</organism>
<comment type="similarity">
    <text evidence="2 7 8">Belongs to the peptidase C12 family.</text>
</comment>
<dbReference type="InterPro" id="IPR036959">
    <property type="entry name" value="Peptidase_C12_UCH_sf"/>
</dbReference>
<evidence type="ECO:0000313" key="11">
    <source>
        <dbReference type="Proteomes" id="UP001642464"/>
    </source>
</evidence>
<evidence type="ECO:0000256" key="4">
    <source>
        <dbReference type="ARBA" id="ARBA00022786"/>
    </source>
</evidence>
<comment type="catalytic activity">
    <reaction evidence="1 7 8">
        <text>Thiol-dependent hydrolysis of ester, thioester, amide, peptide and isopeptide bonds formed by the C-terminal Gly of ubiquitin (a 76-residue protein attached to proteins as an intracellular targeting signal).</text>
        <dbReference type="EC" id="3.4.19.12"/>
    </reaction>
</comment>
<evidence type="ECO:0000259" key="9">
    <source>
        <dbReference type="PROSITE" id="PS52048"/>
    </source>
</evidence>
<dbReference type="PIRSF" id="PIRSF038120">
    <property type="entry name" value="Ubiquitinyl_hydrolase_UCH37"/>
    <property type="match status" value="1"/>
</dbReference>
<dbReference type="Proteomes" id="UP001642464">
    <property type="component" value="Unassembled WGS sequence"/>
</dbReference>
<dbReference type="PROSITE" id="PS52048">
    <property type="entry name" value="UCH_DOMAIN"/>
    <property type="match status" value="1"/>
</dbReference>
<name>A0ABP0HUV8_9DINO</name>
<keyword evidence="4 7" id="KW-0833">Ubl conjugation pathway</keyword>
<dbReference type="EMBL" id="CAXAMM010001919">
    <property type="protein sequence ID" value="CAK8993976.1"/>
    <property type="molecule type" value="Genomic_DNA"/>
</dbReference>
<keyword evidence="6 7" id="KW-0788">Thiol protease</keyword>
<dbReference type="PRINTS" id="PR00707">
    <property type="entry name" value="UBCTHYDRLASE"/>
</dbReference>
<evidence type="ECO:0000256" key="8">
    <source>
        <dbReference type="RuleBase" id="RU361215"/>
    </source>
</evidence>
<dbReference type="Gene3D" id="1.20.58.860">
    <property type="match status" value="1"/>
</dbReference>
<evidence type="ECO:0000256" key="6">
    <source>
        <dbReference type="ARBA" id="ARBA00022807"/>
    </source>
</evidence>
<sequence length="353" mass="39440">SDPGVFTELIEKIGVKDVQVEELWSLGDEDFAPLKPVYGLIFLFKWRREQDDRPVGVGCHPDLFFAKQVITNACATQALLSILLNAGDAGVDVGPNLRDFQSFCGGLDPETAGEAINNLEEVRFAHNSFNRPEPFISDDSGRVAGKNDDVFHFIAYIPFKGKIYELDGLKPGPICLGELGPDADWLAAVRPHITQRIERYSSSEIRFNLMAVVKDQRVVLQEDIDKGVERIAALEGALNDHGDEMEDANFAVVPITDDDGFKELLDAKDYGALKAQLRAEQEAKKERLERLEVVKQKFAAWKEENIRRKHSYIPFCVSMLKILAKEKQLQPLIEAAFKKQEERIAAAAAANAK</sequence>
<evidence type="ECO:0000256" key="3">
    <source>
        <dbReference type="ARBA" id="ARBA00022670"/>
    </source>
</evidence>
<feature type="active site" description="Nucleophile" evidence="7">
    <location>
        <position position="74"/>
    </location>
</feature>
<dbReference type="PROSITE" id="PS52049">
    <property type="entry name" value="ULD"/>
    <property type="match status" value="1"/>
</dbReference>
<feature type="site" description="Important for enzyme activity" evidence="7">
    <location>
        <position position="167"/>
    </location>
</feature>
<keyword evidence="3 7" id="KW-0645">Protease</keyword>
<dbReference type="InterPro" id="IPR001578">
    <property type="entry name" value="Peptidase_C12_UCH"/>
</dbReference>
<dbReference type="PANTHER" id="PTHR10589">
    <property type="entry name" value="UBIQUITIN CARBOXYL-TERMINAL HYDROLASE"/>
    <property type="match status" value="1"/>
</dbReference>
<evidence type="ECO:0000313" key="10">
    <source>
        <dbReference type="EMBL" id="CAK8993976.1"/>
    </source>
</evidence>
<dbReference type="Pfam" id="PF01088">
    <property type="entry name" value="Peptidase_C12"/>
    <property type="match status" value="1"/>
</dbReference>
<dbReference type="CDD" id="cd09617">
    <property type="entry name" value="Peptidase_C12_UCH37_BAP1"/>
    <property type="match status" value="1"/>
</dbReference>
<dbReference type="Pfam" id="PF18031">
    <property type="entry name" value="UCH_C"/>
    <property type="match status" value="1"/>
</dbReference>
<dbReference type="InterPro" id="IPR017390">
    <property type="entry name" value="Ubiquitinyl_hydrolase_UCH37"/>
</dbReference>
<reference evidence="10 11" key="1">
    <citation type="submission" date="2024-02" db="EMBL/GenBank/DDBJ databases">
        <authorList>
            <person name="Chen Y."/>
            <person name="Shah S."/>
            <person name="Dougan E. K."/>
            <person name="Thang M."/>
            <person name="Chan C."/>
        </authorList>
    </citation>
    <scope>NUCLEOTIDE SEQUENCE [LARGE SCALE GENOMIC DNA]</scope>
</reference>
<dbReference type="InterPro" id="IPR041507">
    <property type="entry name" value="UCH_C"/>
</dbReference>
<dbReference type="PANTHER" id="PTHR10589:SF16">
    <property type="entry name" value="UBIQUITIN CARBOXYL-TERMINAL HYDROLASE ISOZYME L5"/>
    <property type="match status" value="1"/>
</dbReference>
<evidence type="ECO:0000256" key="5">
    <source>
        <dbReference type="ARBA" id="ARBA00022801"/>
    </source>
</evidence>